<reference evidence="2" key="1">
    <citation type="submission" date="2017-05" db="EMBL/GenBank/DDBJ databases">
        <authorList>
            <person name="Varghese N."/>
            <person name="Submissions S."/>
        </authorList>
    </citation>
    <scope>NUCLEOTIDE SEQUENCE</scope>
    <source>
        <strain evidence="2">Su22</strain>
    </source>
</reference>
<keyword evidence="1" id="KW-0812">Transmembrane</keyword>
<feature type="transmembrane region" description="Helical" evidence="1">
    <location>
        <begin position="74"/>
        <end position="94"/>
    </location>
</feature>
<keyword evidence="3" id="KW-1185">Reference proteome</keyword>
<keyword evidence="1" id="KW-1133">Transmembrane helix</keyword>
<gene>
    <name evidence="2" type="ORF">SAMN06296020_10728</name>
</gene>
<proteinExistence type="predicted"/>
<name>A0AA45WWB2_9CLOT</name>
<sequence>MEERMMLLKQKLEADEQLVEKLMQQETSEEVQALLKENNVEMTLEEINTVREALLKAMERSEEGELSEEDLEEVTGGVFLISMILALVCTAGMTQLTMSANRMRW</sequence>
<dbReference type="RefSeq" id="WP_283409359.1">
    <property type="nucleotide sequence ID" value="NZ_FXUF01000007.1"/>
</dbReference>
<accession>A0AA45WWB2</accession>
<dbReference type="AlphaFoldDB" id="A0AA45WWB2"/>
<evidence type="ECO:0000313" key="2">
    <source>
        <dbReference type="EMBL" id="SMP58027.1"/>
    </source>
</evidence>
<organism evidence="2 3">
    <name type="scientific">Anoxynatronum buryatiense</name>
    <dbReference type="NCBI Taxonomy" id="489973"/>
    <lineage>
        <taxon>Bacteria</taxon>
        <taxon>Bacillati</taxon>
        <taxon>Bacillota</taxon>
        <taxon>Clostridia</taxon>
        <taxon>Eubacteriales</taxon>
        <taxon>Clostridiaceae</taxon>
        <taxon>Anoxynatronum</taxon>
    </lineage>
</organism>
<comment type="caution">
    <text evidence="2">The sequence shown here is derived from an EMBL/GenBank/DDBJ whole genome shotgun (WGS) entry which is preliminary data.</text>
</comment>
<dbReference type="Proteomes" id="UP001158066">
    <property type="component" value="Unassembled WGS sequence"/>
</dbReference>
<dbReference type="EMBL" id="FXUF01000007">
    <property type="protein sequence ID" value="SMP58027.1"/>
    <property type="molecule type" value="Genomic_DNA"/>
</dbReference>
<protein>
    <submittedName>
        <fullName evidence="2">Nif11-like leader peptide domain-containing protein</fullName>
    </submittedName>
</protein>
<keyword evidence="1" id="KW-0472">Membrane</keyword>
<evidence type="ECO:0000313" key="3">
    <source>
        <dbReference type="Proteomes" id="UP001158066"/>
    </source>
</evidence>
<evidence type="ECO:0000256" key="1">
    <source>
        <dbReference type="SAM" id="Phobius"/>
    </source>
</evidence>